<keyword evidence="4 6" id="KW-0378">Hydrolase</keyword>
<dbReference type="OrthoDB" id="9801520at2"/>
<dbReference type="SUPFAM" id="SSF52980">
    <property type="entry name" value="Restriction endonuclease-like"/>
    <property type="match status" value="1"/>
</dbReference>
<dbReference type="AlphaFoldDB" id="A0A516ISX7"/>
<evidence type="ECO:0000256" key="6">
    <source>
        <dbReference type="PIRNR" id="PIRNR018267"/>
    </source>
</evidence>
<dbReference type="EMBL" id="CP041659">
    <property type="protein sequence ID" value="QDP20018.1"/>
    <property type="molecule type" value="Genomic_DNA"/>
</dbReference>
<accession>A0A516ISX7</accession>
<sequence length="159" mass="18256">MADKLTSARRSVNMAKIRSGDTKPELIVRRLLHGLGYRYRLHGKELPGKPDLVFSKRRKVIFVHGCFWHQHNATACLDGRKPKSNTAYWHPKLARNVKRDRENLEKVAAAGWESLVLWECELRDQVALSARLQSFLGPTRHVGTSRNSTKVSRSRGFLR</sequence>
<evidence type="ECO:0000256" key="5">
    <source>
        <dbReference type="ARBA" id="ARBA00023204"/>
    </source>
</evidence>
<dbReference type="CDD" id="cd00221">
    <property type="entry name" value="Vsr"/>
    <property type="match status" value="1"/>
</dbReference>
<protein>
    <recommendedName>
        <fullName evidence="6">Very short patch repair endonuclease</fullName>
        <ecNumber evidence="6">3.1.-.-</ecNumber>
    </recommendedName>
</protein>
<comment type="similarity">
    <text evidence="6">Belongs to the vsr family.</text>
</comment>
<dbReference type="EC" id="3.1.-.-" evidence="6"/>
<dbReference type="GO" id="GO:0006298">
    <property type="term" value="P:mismatch repair"/>
    <property type="evidence" value="ECO:0007669"/>
    <property type="project" value="UniProtKB-UniRule"/>
</dbReference>
<evidence type="ECO:0000256" key="2">
    <source>
        <dbReference type="ARBA" id="ARBA00022759"/>
    </source>
</evidence>
<dbReference type="InterPro" id="IPR004603">
    <property type="entry name" value="DNA_mismatch_endonuc_vsr"/>
</dbReference>
<name>A0A516ISX7_9SPHN</name>
<dbReference type="InterPro" id="IPR011335">
    <property type="entry name" value="Restrct_endonuc-II-like"/>
</dbReference>
<feature type="compositionally biased region" description="Polar residues" evidence="7">
    <location>
        <begin position="142"/>
        <end position="151"/>
    </location>
</feature>
<proteinExistence type="inferred from homology"/>
<keyword evidence="2 6" id="KW-0255">Endonuclease</keyword>
<dbReference type="KEGG" id="sxa:FMM02_08655"/>
<reference evidence="8 9" key="1">
    <citation type="submission" date="2019-07" db="EMBL/GenBank/DDBJ databases">
        <title>Sphingomonas AE3 Genome sequencing and assembly.</title>
        <authorList>
            <person name="Kim H."/>
        </authorList>
    </citation>
    <scope>NUCLEOTIDE SEQUENCE [LARGE SCALE GENOMIC DNA]</scope>
    <source>
        <strain evidence="8 9">AE3</strain>
    </source>
</reference>
<dbReference type="Proteomes" id="UP000321857">
    <property type="component" value="Chromosome"/>
</dbReference>
<keyword evidence="1 6" id="KW-0540">Nuclease</keyword>
<evidence type="ECO:0000256" key="4">
    <source>
        <dbReference type="ARBA" id="ARBA00022801"/>
    </source>
</evidence>
<gene>
    <name evidence="8" type="primary">vsr</name>
    <name evidence="8" type="ORF">FMM02_08655</name>
</gene>
<dbReference type="REBASE" id="354428">
    <property type="entry name" value="V.SspAE3ORF8640P"/>
</dbReference>
<keyword evidence="3 6" id="KW-0227">DNA damage</keyword>
<evidence type="ECO:0000256" key="1">
    <source>
        <dbReference type="ARBA" id="ARBA00022722"/>
    </source>
</evidence>
<organism evidence="8 9">
    <name type="scientific">Sphingomonas xanthus</name>
    <dbReference type="NCBI Taxonomy" id="2594473"/>
    <lineage>
        <taxon>Bacteria</taxon>
        <taxon>Pseudomonadati</taxon>
        <taxon>Pseudomonadota</taxon>
        <taxon>Alphaproteobacteria</taxon>
        <taxon>Sphingomonadales</taxon>
        <taxon>Sphingomonadaceae</taxon>
        <taxon>Sphingomonas</taxon>
    </lineage>
</organism>
<dbReference type="GO" id="GO:0016787">
    <property type="term" value="F:hydrolase activity"/>
    <property type="evidence" value="ECO:0007669"/>
    <property type="project" value="UniProtKB-KW"/>
</dbReference>
<dbReference type="Pfam" id="PF03852">
    <property type="entry name" value="Vsr"/>
    <property type="match status" value="1"/>
</dbReference>
<dbReference type="PIRSF" id="PIRSF018267">
    <property type="entry name" value="VSR_endonuc"/>
    <property type="match status" value="1"/>
</dbReference>
<keyword evidence="5 6" id="KW-0234">DNA repair</keyword>
<evidence type="ECO:0000313" key="8">
    <source>
        <dbReference type="EMBL" id="QDP20018.1"/>
    </source>
</evidence>
<evidence type="ECO:0000256" key="3">
    <source>
        <dbReference type="ARBA" id="ARBA00022763"/>
    </source>
</evidence>
<evidence type="ECO:0000256" key="7">
    <source>
        <dbReference type="SAM" id="MobiDB-lite"/>
    </source>
</evidence>
<comment type="function">
    <text evidence="6">May nick specific sequences that contain T:G mispairs resulting from m5C-deamination.</text>
</comment>
<dbReference type="GO" id="GO:0004519">
    <property type="term" value="F:endonuclease activity"/>
    <property type="evidence" value="ECO:0007669"/>
    <property type="project" value="UniProtKB-KW"/>
</dbReference>
<keyword evidence="9" id="KW-1185">Reference proteome</keyword>
<feature type="region of interest" description="Disordered" evidence="7">
    <location>
        <begin position="139"/>
        <end position="159"/>
    </location>
</feature>
<evidence type="ECO:0000313" key="9">
    <source>
        <dbReference type="Proteomes" id="UP000321857"/>
    </source>
</evidence>
<dbReference type="Gene3D" id="3.40.960.10">
    <property type="entry name" value="VSR Endonuclease"/>
    <property type="match status" value="1"/>
</dbReference>
<dbReference type="NCBIfam" id="TIGR00632">
    <property type="entry name" value="vsr"/>
    <property type="match status" value="1"/>
</dbReference>